<proteinExistence type="predicted"/>
<keyword evidence="1" id="KW-0808">Transferase</keyword>
<dbReference type="PANTHER" id="PTHR48207:SF3">
    <property type="entry name" value="SUCCINATE--HYDROXYMETHYLGLUTARATE COA-TRANSFERASE"/>
    <property type="match status" value="1"/>
</dbReference>
<dbReference type="GO" id="GO:0008410">
    <property type="term" value="F:CoA-transferase activity"/>
    <property type="evidence" value="ECO:0007669"/>
    <property type="project" value="TreeGrafter"/>
</dbReference>
<protein>
    <recommendedName>
        <fullName evidence="4">CoA transferase</fullName>
    </recommendedName>
</protein>
<evidence type="ECO:0008006" key="4">
    <source>
        <dbReference type="Google" id="ProtNLM"/>
    </source>
</evidence>
<dbReference type="AlphaFoldDB" id="W4M8V6"/>
<dbReference type="Gene3D" id="3.40.50.10540">
    <property type="entry name" value="Crotonobetainyl-coa:carnitine coa-transferase, domain 1"/>
    <property type="match status" value="1"/>
</dbReference>
<dbReference type="InterPro" id="IPR023606">
    <property type="entry name" value="CoA-Trfase_III_dom_1_sf"/>
</dbReference>
<keyword evidence="3" id="KW-1185">Reference proteome</keyword>
<dbReference type="InterPro" id="IPR044855">
    <property type="entry name" value="CoA-Trfase_III_dom3_sf"/>
</dbReference>
<dbReference type="Proteomes" id="UP000019140">
    <property type="component" value="Unassembled WGS sequence"/>
</dbReference>
<dbReference type="Pfam" id="PF02515">
    <property type="entry name" value="CoA_transf_3"/>
    <property type="match status" value="1"/>
</dbReference>
<reference evidence="2 3" key="1">
    <citation type="journal article" date="2014" name="Nature">
        <title>An environmental bacterial taxon with a large and distinct metabolic repertoire.</title>
        <authorList>
            <person name="Wilson M.C."/>
            <person name="Mori T."/>
            <person name="Ruckert C."/>
            <person name="Uria A.R."/>
            <person name="Helf M.J."/>
            <person name="Takada K."/>
            <person name="Gernert C."/>
            <person name="Steffens U.A."/>
            <person name="Heycke N."/>
            <person name="Schmitt S."/>
            <person name="Rinke C."/>
            <person name="Helfrich E.J."/>
            <person name="Brachmann A.O."/>
            <person name="Gurgui C."/>
            <person name="Wakimoto T."/>
            <person name="Kracht M."/>
            <person name="Crusemann M."/>
            <person name="Hentschel U."/>
            <person name="Abe I."/>
            <person name="Matsunaga S."/>
            <person name="Kalinowski J."/>
            <person name="Takeyama H."/>
            <person name="Piel J."/>
        </authorList>
    </citation>
    <scope>NUCLEOTIDE SEQUENCE [LARGE SCALE GENOMIC DNA]</scope>
    <source>
        <strain evidence="3">TSY2</strain>
    </source>
</reference>
<accession>W4M8V6</accession>
<sequence>MTALSDLRVLDLSQHVAGPFCTKLFADFGADVIKVEPPGQGDSARALGPFPGDEPNPDASGVFLYLNTNKRSITLNLDISTGRELLRELVATADIVVESFDVGGMAAMGLGFDTLETLHPGIILTSITPFGQTGPWRHFQATDLITHATSGLSAVNRVQDGPPLQQPGYQTDYQGGAFAFMSTMSAVCYRDIERVGQHVDIAIQEAAATMIAPEITRVAYAGRSPGMRLGFLPCQDGYVTLNVRSDQTWRDLWAFFGHPEGAEDERFLTVKDRRQNQAEMEAYLKPQLKKFTMAELFDALQPKRILVGMALDIPHLLDNPHLKAREFFVETEHPRAGSITFPGAPFKMSATPWQLRHPAPLLGQHNDEVYIERLGHTREDLDRWQTDGVI</sequence>
<organism evidence="2 3">
    <name type="scientific">Candidatus Entotheonella gemina</name>
    <dbReference type="NCBI Taxonomy" id="1429439"/>
    <lineage>
        <taxon>Bacteria</taxon>
        <taxon>Pseudomonadati</taxon>
        <taxon>Nitrospinota/Tectimicrobiota group</taxon>
        <taxon>Candidatus Tectimicrobiota</taxon>
        <taxon>Candidatus Entotheonellia</taxon>
        <taxon>Candidatus Entotheonellales</taxon>
        <taxon>Candidatus Entotheonellaceae</taxon>
        <taxon>Candidatus Entotheonella</taxon>
    </lineage>
</organism>
<evidence type="ECO:0000313" key="3">
    <source>
        <dbReference type="Proteomes" id="UP000019140"/>
    </source>
</evidence>
<comment type="caution">
    <text evidence="2">The sequence shown here is derived from an EMBL/GenBank/DDBJ whole genome shotgun (WGS) entry which is preliminary data.</text>
</comment>
<name>W4M8V6_9BACT</name>
<dbReference type="InterPro" id="IPR050483">
    <property type="entry name" value="CoA-transferase_III_domain"/>
</dbReference>
<dbReference type="HOGENOM" id="CLU_033975_2_1_7"/>
<evidence type="ECO:0000313" key="2">
    <source>
        <dbReference type="EMBL" id="ETX06633.1"/>
    </source>
</evidence>
<dbReference type="PANTHER" id="PTHR48207">
    <property type="entry name" value="SUCCINATE--HYDROXYMETHYLGLUTARATE COA-TRANSFERASE"/>
    <property type="match status" value="1"/>
</dbReference>
<gene>
    <name evidence="2" type="ORF">ETSY2_15960</name>
</gene>
<evidence type="ECO:0000256" key="1">
    <source>
        <dbReference type="ARBA" id="ARBA00022679"/>
    </source>
</evidence>
<dbReference type="Gene3D" id="3.30.1540.10">
    <property type="entry name" value="formyl-coa transferase, domain 3"/>
    <property type="match status" value="1"/>
</dbReference>
<dbReference type="EMBL" id="AZHX01000648">
    <property type="protein sequence ID" value="ETX06633.1"/>
    <property type="molecule type" value="Genomic_DNA"/>
</dbReference>
<dbReference type="SUPFAM" id="SSF89796">
    <property type="entry name" value="CoA-transferase family III (CaiB/BaiF)"/>
    <property type="match status" value="1"/>
</dbReference>
<dbReference type="InterPro" id="IPR003673">
    <property type="entry name" value="CoA-Trfase_fam_III"/>
</dbReference>